<feature type="domain" description="HTH marR-type" evidence="4">
    <location>
        <begin position="27"/>
        <end position="155"/>
    </location>
</feature>
<reference evidence="8" key="4">
    <citation type="submission" date="2021-06" db="EMBL/GenBank/DDBJ databases">
        <authorList>
            <consortium name="NCBI Pathogen Detection Project"/>
        </authorList>
    </citation>
    <scope>NUCLEOTIDE SEQUENCE</scope>
    <source>
        <strain evidence="8">HN1000</strain>
    </source>
</reference>
<protein>
    <submittedName>
        <fullName evidence="8">MarR family transcriptional regulator</fullName>
    </submittedName>
    <submittedName>
        <fullName evidence="5">Transcriptional regulator, MarR family</fullName>
    </submittedName>
    <submittedName>
        <fullName evidence="9">Uncharacterized HTH-type transcriptional regulator yusO</fullName>
    </submittedName>
</protein>
<reference evidence="8" key="3">
    <citation type="journal article" date="2018" name="Genome Biol.">
        <title>SKESA: strategic k-mer extension for scrupulous assemblies.</title>
        <authorList>
            <person name="Souvorov A."/>
            <person name="Agarwala R."/>
            <person name="Lipman D.J."/>
        </authorList>
    </citation>
    <scope>NUCLEOTIDE SEQUENCE</scope>
    <source>
        <strain evidence="8">HN1000</strain>
    </source>
</reference>
<keyword evidence="3" id="KW-0804">Transcription</keyword>
<keyword evidence="2" id="KW-0238">DNA-binding</keyword>
<dbReference type="SUPFAM" id="SSF46785">
    <property type="entry name" value="Winged helix' DNA-binding domain"/>
    <property type="match status" value="1"/>
</dbReference>
<dbReference type="InterPro" id="IPR036390">
    <property type="entry name" value="WH_DNA-bd_sf"/>
</dbReference>
<dbReference type="Pfam" id="PF01047">
    <property type="entry name" value="MarR"/>
    <property type="match status" value="1"/>
</dbReference>
<dbReference type="EMBL" id="CAAJVP010000015">
    <property type="protein sequence ID" value="VHY15613.1"/>
    <property type="molecule type" value="Genomic_DNA"/>
</dbReference>
<proteinExistence type="predicted"/>
<dbReference type="PATRIC" id="fig|1496.1373.peg.2965"/>
<sequence length="161" mass="18342">MDNNNILKIADSFLDFLFVLENNIFKESDLLKKFQNNSDIMKAYFEECPMAPSHAKVILYLMTSNSSSISQIASNLGILKSNMTPIIDRLVEHGLVNKFPDPKDRRILRVELTDKAFKLFDAVKAILKESLVKKLSNLSEEELTLLDEHTLKLSEIVKKLG</sequence>
<dbReference type="InterPro" id="IPR011991">
    <property type="entry name" value="ArsR-like_HTH"/>
</dbReference>
<dbReference type="InterPro" id="IPR000835">
    <property type="entry name" value="HTH_MarR-typ"/>
</dbReference>
<evidence type="ECO:0000313" key="5">
    <source>
        <dbReference type="EMBL" id="CDS85471.1"/>
    </source>
</evidence>
<organism evidence="5">
    <name type="scientific">Clostridioides difficile</name>
    <name type="common">Peptoclostridium difficile</name>
    <dbReference type="NCBI Taxonomy" id="1496"/>
    <lineage>
        <taxon>Bacteria</taxon>
        <taxon>Bacillati</taxon>
        <taxon>Bacillota</taxon>
        <taxon>Clostridia</taxon>
        <taxon>Peptostreptococcales</taxon>
        <taxon>Peptostreptococcaceae</taxon>
        <taxon>Clostridioides</taxon>
    </lineage>
</organism>
<dbReference type="AlphaFoldDB" id="A0A031WGR4"/>
<dbReference type="PANTHER" id="PTHR42756">
    <property type="entry name" value="TRANSCRIPTIONAL REGULATOR, MARR"/>
    <property type="match status" value="1"/>
</dbReference>
<dbReference type="Proteomes" id="UP000372533">
    <property type="component" value="Unassembled WGS sequence"/>
</dbReference>
<dbReference type="RefSeq" id="WP_004454702.1">
    <property type="nucleotide sequence ID" value="NZ_AP031492.1"/>
</dbReference>
<dbReference type="EMBL" id="LK932402">
    <property type="protein sequence ID" value="CDS87942.1"/>
    <property type="molecule type" value="Genomic_DNA"/>
</dbReference>
<evidence type="ECO:0000313" key="11">
    <source>
        <dbReference type="EMBL" id="VHY15613.1"/>
    </source>
</evidence>
<dbReference type="EMBL" id="DAEPXK010000021">
    <property type="protein sequence ID" value="HBH1542657.1"/>
    <property type="molecule type" value="Genomic_DNA"/>
</dbReference>
<dbReference type="EMBL" id="CAADAN010000001">
    <property type="protein sequence ID" value="VFD29295.1"/>
    <property type="molecule type" value="Genomic_DNA"/>
</dbReference>
<dbReference type="PRINTS" id="PR00598">
    <property type="entry name" value="HTHMARR"/>
</dbReference>
<dbReference type="GO" id="GO:0003700">
    <property type="term" value="F:DNA-binding transcription factor activity"/>
    <property type="evidence" value="ECO:0007669"/>
    <property type="project" value="InterPro"/>
</dbReference>
<dbReference type="SMART" id="SM00347">
    <property type="entry name" value="HTH_MARR"/>
    <property type="match status" value="1"/>
</dbReference>
<dbReference type="InterPro" id="IPR036388">
    <property type="entry name" value="WH-like_DNA-bd_sf"/>
</dbReference>
<dbReference type="OMA" id="IEELWYL"/>
<evidence type="ECO:0000313" key="14">
    <source>
        <dbReference type="Proteomes" id="UP000411588"/>
    </source>
</evidence>
<evidence type="ECO:0000313" key="8">
    <source>
        <dbReference type="EMBL" id="HBH1542657.1"/>
    </source>
</evidence>
<keyword evidence="1" id="KW-0805">Transcription regulation</keyword>
<dbReference type="EMBL" id="LK932505">
    <property type="protein sequence ID" value="CDS85471.1"/>
    <property type="molecule type" value="Genomic_DNA"/>
</dbReference>
<evidence type="ECO:0000256" key="2">
    <source>
        <dbReference type="ARBA" id="ARBA00023125"/>
    </source>
</evidence>
<dbReference type="Gene3D" id="1.10.10.10">
    <property type="entry name" value="Winged helix-like DNA-binding domain superfamily/Winged helix DNA-binding domain"/>
    <property type="match status" value="1"/>
</dbReference>
<evidence type="ECO:0000256" key="3">
    <source>
        <dbReference type="ARBA" id="ARBA00023163"/>
    </source>
</evidence>
<dbReference type="CDD" id="cd00090">
    <property type="entry name" value="HTH_ARSR"/>
    <property type="match status" value="1"/>
</dbReference>
<evidence type="ECO:0000259" key="4">
    <source>
        <dbReference type="PROSITE" id="PS50995"/>
    </source>
</evidence>
<dbReference type="KEGG" id="pdf:CD630DERM_24050"/>
<evidence type="ECO:0000313" key="6">
    <source>
        <dbReference type="EMBL" id="CDS87942.1"/>
    </source>
</evidence>
<evidence type="ECO:0000313" key="12">
    <source>
        <dbReference type="Proteomes" id="UP000189137"/>
    </source>
</evidence>
<evidence type="ECO:0000313" key="7">
    <source>
        <dbReference type="EMBL" id="CDT34998.1"/>
    </source>
</evidence>
<dbReference type="EMBL" id="FUPS01000007">
    <property type="protein sequence ID" value="SJS54398.1"/>
    <property type="molecule type" value="Genomic_DNA"/>
</dbReference>
<dbReference type="GO" id="GO:0003677">
    <property type="term" value="F:DNA binding"/>
    <property type="evidence" value="ECO:0007669"/>
    <property type="project" value="UniProtKB-KW"/>
</dbReference>
<reference evidence="9 12" key="2">
    <citation type="submission" date="2017-02" db="EMBL/GenBank/DDBJ databases">
        <authorList>
            <consortium name="Pathogen Informatics"/>
        </authorList>
    </citation>
    <scope>NUCLEOTIDE SEQUENCE [LARGE SCALE GENOMIC DNA]</scope>
    <source>
        <strain evidence="10">Clo34</strain>
        <strain evidence="14">clo34</strain>
        <strain evidence="11">Tl291</strain>
        <strain evidence="13">tl291</strain>
        <strain evidence="9 12">VRECD0157</strain>
    </source>
</reference>
<evidence type="ECO:0000313" key="10">
    <source>
        <dbReference type="EMBL" id="VFD29295.1"/>
    </source>
</evidence>
<accession>A0A031WGR4</accession>
<dbReference type="EMBL" id="LK933116">
    <property type="protein sequence ID" value="CDT34998.1"/>
    <property type="molecule type" value="Genomic_DNA"/>
</dbReference>
<dbReference type="Proteomes" id="UP000411588">
    <property type="component" value="Unassembled WGS sequence"/>
</dbReference>
<evidence type="ECO:0000313" key="13">
    <source>
        <dbReference type="Proteomes" id="UP000372533"/>
    </source>
</evidence>
<evidence type="ECO:0000256" key="1">
    <source>
        <dbReference type="ARBA" id="ARBA00023015"/>
    </source>
</evidence>
<reference evidence="5" key="1">
    <citation type="submission" date="2014-07" db="EMBL/GenBank/DDBJ databases">
        <authorList>
            <person name="Monot Marc"/>
        </authorList>
    </citation>
    <scope>NUCLEOTIDE SEQUENCE</scope>
    <source>
        <strain evidence="7">7032989</strain>
        <strain evidence="6">7032994</strain>
    </source>
</reference>
<evidence type="ECO:0000313" key="9">
    <source>
        <dbReference type="EMBL" id="SJS54398.1"/>
    </source>
</evidence>
<gene>
    <name evidence="9" type="primary">yusO_3</name>
    <name evidence="10" type="synonym">yusO_1</name>
    <name evidence="7" type="ORF">BN1095_440132</name>
    <name evidence="5" type="ORF">BN1096_520302</name>
    <name evidence="6" type="ORF">BN1097_630318</name>
    <name evidence="8" type="ORF">KRM00_002146</name>
    <name evidence="11" type="ORF">SAMEA1402366_02905</name>
    <name evidence="10" type="ORF">SAMEA1402399_00334</name>
    <name evidence="9" type="ORF">SAMEA3375112_02364</name>
</gene>
<dbReference type="PROSITE" id="PS50995">
    <property type="entry name" value="HTH_MARR_2"/>
    <property type="match status" value="1"/>
</dbReference>
<name>A0A031WGR4_CLODI</name>
<dbReference type="SMR" id="A0A031WGR4"/>
<dbReference type="Proteomes" id="UP000189137">
    <property type="component" value="Unassembled WGS sequence"/>
</dbReference>
<dbReference type="GeneID" id="66354800"/>
<dbReference type="PANTHER" id="PTHR42756:SF1">
    <property type="entry name" value="TRANSCRIPTIONAL REPRESSOR OF EMRAB OPERON"/>
    <property type="match status" value="1"/>
</dbReference>
<dbReference type="Proteomes" id="UP000878956">
    <property type="component" value="Unassembled WGS sequence"/>
</dbReference>